<proteinExistence type="predicted"/>
<accession>A0ABN6CS18</accession>
<dbReference type="EMBL" id="AP023356">
    <property type="protein sequence ID" value="BCJ48038.1"/>
    <property type="molecule type" value="Genomic_DNA"/>
</dbReference>
<dbReference type="RefSeq" id="WP_189330370.1">
    <property type="nucleotide sequence ID" value="NZ_AP023356.1"/>
</dbReference>
<protein>
    <recommendedName>
        <fullName evidence="3">HTH marR-type domain-containing protein</fullName>
    </recommendedName>
</protein>
<evidence type="ECO:0000313" key="2">
    <source>
        <dbReference type="Proteomes" id="UP000676967"/>
    </source>
</evidence>
<sequence length="68" mass="7393">MRRTAPPEDRRALLVQLTDQGSAVTAGYERHSAYRFAGLPPEQVEQSLATMDTVMGRLAQASTASSDQ</sequence>
<dbReference type="SUPFAM" id="SSF46785">
    <property type="entry name" value="Winged helix' DNA-binding domain"/>
    <property type="match status" value="1"/>
</dbReference>
<gene>
    <name evidence="1" type="ORF">Aiant_86950</name>
</gene>
<dbReference type="InterPro" id="IPR036390">
    <property type="entry name" value="WH_DNA-bd_sf"/>
</dbReference>
<evidence type="ECO:0000313" key="1">
    <source>
        <dbReference type="EMBL" id="BCJ48038.1"/>
    </source>
</evidence>
<name>A0ABN6CS18_9ACTN</name>
<reference evidence="1 2" key="1">
    <citation type="submission" date="2020-08" db="EMBL/GenBank/DDBJ databases">
        <title>Whole genome shotgun sequence of Actinoplanes ianthinogenes NBRC 13996.</title>
        <authorList>
            <person name="Komaki H."/>
            <person name="Tamura T."/>
        </authorList>
    </citation>
    <scope>NUCLEOTIDE SEQUENCE [LARGE SCALE GENOMIC DNA]</scope>
    <source>
        <strain evidence="1 2">NBRC 13996</strain>
    </source>
</reference>
<evidence type="ECO:0008006" key="3">
    <source>
        <dbReference type="Google" id="ProtNLM"/>
    </source>
</evidence>
<dbReference type="Gene3D" id="1.10.10.10">
    <property type="entry name" value="Winged helix-like DNA-binding domain superfamily/Winged helix DNA-binding domain"/>
    <property type="match status" value="1"/>
</dbReference>
<organism evidence="1 2">
    <name type="scientific">Actinoplanes ianthinogenes</name>
    <dbReference type="NCBI Taxonomy" id="122358"/>
    <lineage>
        <taxon>Bacteria</taxon>
        <taxon>Bacillati</taxon>
        <taxon>Actinomycetota</taxon>
        <taxon>Actinomycetes</taxon>
        <taxon>Micromonosporales</taxon>
        <taxon>Micromonosporaceae</taxon>
        <taxon>Actinoplanes</taxon>
    </lineage>
</organism>
<dbReference type="Proteomes" id="UP000676967">
    <property type="component" value="Chromosome"/>
</dbReference>
<dbReference type="InterPro" id="IPR036388">
    <property type="entry name" value="WH-like_DNA-bd_sf"/>
</dbReference>
<keyword evidence="2" id="KW-1185">Reference proteome</keyword>